<evidence type="ECO:0000313" key="3">
    <source>
        <dbReference type="Proteomes" id="UP000587942"/>
    </source>
</evidence>
<reference evidence="2 3" key="1">
    <citation type="submission" date="2020-03" db="EMBL/GenBank/DDBJ databases">
        <authorList>
            <person name="Sun Q."/>
        </authorList>
    </citation>
    <scope>NUCLEOTIDE SEQUENCE [LARGE SCALE GENOMIC DNA]</scope>
    <source>
        <strain evidence="2 3">KACC 21451</strain>
    </source>
</reference>
<sequence>MADFLWIIYLGFLGTTAIWFLLKGKYKNKITRTDFVISIITWFGLFGYVTETPMLIPLVWKIVFVFGLLWDVIFTVFFADRFAADFGFDEDEEEEPMPLAARLSGLIFVVPLYYGIFHYAF</sequence>
<keyword evidence="1" id="KW-0472">Membrane</keyword>
<dbReference type="EMBL" id="JAAVUM010000001">
    <property type="protein sequence ID" value="NKE04376.1"/>
    <property type="molecule type" value="Genomic_DNA"/>
</dbReference>
<feature type="transmembrane region" description="Helical" evidence="1">
    <location>
        <begin position="99"/>
        <end position="120"/>
    </location>
</feature>
<gene>
    <name evidence="2" type="ORF">GWK17_02595</name>
</gene>
<dbReference type="AlphaFoldDB" id="A0A846TR65"/>
<protein>
    <submittedName>
        <fullName evidence="2">Uncharacterized protein</fullName>
    </submittedName>
</protein>
<comment type="caution">
    <text evidence="2">The sequence shown here is derived from an EMBL/GenBank/DDBJ whole genome shotgun (WGS) entry which is preliminary data.</text>
</comment>
<feature type="transmembrane region" description="Helical" evidence="1">
    <location>
        <begin position="56"/>
        <end position="79"/>
    </location>
</feature>
<keyword evidence="1" id="KW-1133">Transmembrane helix</keyword>
<feature type="transmembrane region" description="Helical" evidence="1">
    <location>
        <begin position="6"/>
        <end position="22"/>
    </location>
</feature>
<proteinExistence type="predicted"/>
<accession>A0A846TR65</accession>
<feature type="transmembrane region" description="Helical" evidence="1">
    <location>
        <begin position="34"/>
        <end position="50"/>
    </location>
</feature>
<dbReference type="Proteomes" id="UP000587942">
    <property type="component" value="Unassembled WGS sequence"/>
</dbReference>
<dbReference type="RefSeq" id="WP_167830878.1">
    <property type="nucleotide sequence ID" value="NZ_JAAVUM010000001.1"/>
</dbReference>
<evidence type="ECO:0000313" key="2">
    <source>
        <dbReference type="EMBL" id="NKE04376.1"/>
    </source>
</evidence>
<evidence type="ECO:0000256" key="1">
    <source>
        <dbReference type="SAM" id="Phobius"/>
    </source>
</evidence>
<name>A0A846TR65_9BACI</name>
<keyword evidence="1" id="KW-0812">Transmembrane</keyword>
<organism evidence="2 3">
    <name type="scientific">Mesobacillus selenatarsenatis</name>
    <dbReference type="NCBI Taxonomy" id="388741"/>
    <lineage>
        <taxon>Bacteria</taxon>
        <taxon>Bacillati</taxon>
        <taxon>Bacillota</taxon>
        <taxon>Bacilli</taxon>
        <taxon>Bacillales</taxon>
        <taxon>Bacillaceae</taxon>
        <taxon>Mesobacillus</taxon>
    </lineage>
</organism>